<dbReference type="Pfam" id="PF03692">
    <property type="entry name" value="CxxCxxCC"/>
    <property type="match status" value="1"/>
</dbReference>
<organism evidence="1 2">
    <name type="scientific">Archaeoglobus fulgidus DSM 8774</name>
    <dbReference type="NCBI Taxonomy" id="1344584"/>
    <lineage>
        <taxon>Archaea</taxon>
        <taxon>Methanobacteriati</taxon>
        <taxon>Methanobacteriota</taxon>
        <taxon>Archaeoglobi</taxon>
        <taxon>Archaeoglobales</taxon>
        <taxon>Archaeoglobaceae</taxon>
        <taxon>Archaeoglobus</taxon>
    </lineage>
</organism>
<dbReference type="GeneID" id="31862337"/>
<dbReference type="Proteomes" id="UP000028501">
    <property type="component" value="Chromosome"/>
</dbReference>
<accession>A0A075WCH4</accession>
<dbReference type="InterPro" id="IPR005358">
    <property type="entry name" value="Puta_zinc/iron-chelating_dom"/>
</dbReference>
<dbReference type="AlphaFoldDB" id="A0A075WCH4"/>
<evidence type="ECO:0000313" key="2">
    <source>
        <dbReference type="Proteomes" id="UP000028501"/>
    </source>
</evidence>
<name>A0A075WCH4_ARCFL</name>
<dbReference type="EMBL" id="CP006577">
    <property type="protein sequence ID" value="AIG97262.1"/>
    <property type="molecule type" value="Genomic_DNA"/>
</dbReference>
<dbReference type="RefSeq" id="WP_010877952.1">
    <property type="nucleotide sequence ID" value="NZ_CP006577.1"/>
</dbReference>
<protein>
    <submittedName>
        <fullName evidence="1">Putative Fe-S-cluster oxidoreductase</fullName>
    </submittedName>
</protein>
<dbReference type="KEGG" id="afg:AFULGI_00004490"/>
<gene>
    <name evidence="1" type="ORF">AFULGI_00004490</name>
</gene>
<sequence length="161" mass="18506">MHVPWRRVASWHCNACGMCCRVYTPRLTAYEYLKLRGTGFVIEKAGRFYIRKIGGKCPFQSGRLCSLQNDLKPLACKTFPFVVRRKGEEEGLFELNGDEFYVYADTFCPNLKIKRDRRPAVAELVREAVMLFTGRGRLSRLTATIPETAKPQQPPRRLVMA</sequence>
<evidence type="ECO:0000313" key="1">
    <source>
        <dbReference type="EMBL" id="AIG97262.1"/>
    </source>
</evidence>
<reference evidence="1 2" key="1">
    <citation type="submission" date="2013-07" db="EMBL/GenBank/DDBJ databases">
        <title>Genome of Archaeoglobus fulgidus.</title>
        <authorList>
            <person name="Fiebig A."/>
            <person name="Birkeland N.-K."/>
        </authorList>
    </citation>
    <scope>NUCLEOTIDE SEQUENCE [LARGE SCALE GENOMIC DNA]</scope>
    <source>
        <strain evidence="1 2">DSM 8774</strain>
    </source>
</reference>
<dbReference type="HOGENOM" id="CLU_116579_0_0_2"/>
<proteinExistence type="predicted"/>